<evidence type="ECO:0000313" key="1">
    <source>
        <dbReference type="EMBL" id="CAF1015407.1"/>
    </source>
</evidence>
<accession>A0A814HU77</accession>
<dbReference type="Proteomes" id="UP000663879">
    <property type="component" value="Unassembled WGS sequence"/>
</dbReference>
<gene>
    <name evidence="1" type="ORF">OXX778_LOCUS17105</name>
</gene>
<reference evidence="1" key="1">
    <citation type="submission" date="2021-02" db="EMBL/GenBank/DDBJ databases">
        <authorList>
            <person name="Nowell W R."/>
        </authorList>
    </citation>
    <scope>NUCLEOTIDE SEQUENCE</scope>
    <source>
        <strain evidence="1">Ploen Becks lab</strain>
    </source>
</reference>
<name>A0A814HU77_9BILA</name>
<organism evidence="1 2">
    <name type="scientific">Brachionus calyciflorus</name>
    <dbReference type="NCBI Taxonomy" id="104777"/>
    <lineage>
        <taxon>Eukaryota</taxon>
        <taxon>Metazoa</taxon>
        <taxon>Spiralia</taxon>
        <taxon>Gnathifera</taxon>
        <taxon>Rotifera</taxon>
        <taxon>Eurotatoria</taxon>
        <taxon>Monogononta</taxon>
        <taxon>Pseudotrocha</taxon>
        <taxon>Ploima</taxon>
        <taxon>Brachionidae</taxon>
        <taxon>Brachionus</taxon>
    </lineage>
</organism>
<sequence length="87" mass="8664">MCGHNYAGLGASSSPFGGYGLGLGSNGFSDCNGLSLGTYGQLANSALASNSFANNGLGLRSYNHLAQHTLPSFNGFGLGACGSVGLW</sequence>
<dbReference type="EMBL" id="CAJNOC010004264">
    <property type="protein sequence ID" value="CAF1015407.1"/>
    <property type="molecule type" value="Genomic_DNA"/>
</dbReference>
<protein>
    <submittedName>
        <fullName evidence="1">Uncharacterized protein</fullName>
    </submittedName>
</protein>
<proteinExistence type="predicted"/>
<keyword evidence="2" id="KW-1185">Reference proteome</keyword>
<comment type="caution">
    <text evidence="1">The sequence shown here is derived from an EMBL/GenBank/DDBJ whole genome shotgun (WGS) entry which is preliminary data.</text>
</comment>
<evidence type="ECO:0000313" key="2">
    <source>
        <dbReference type="Proteomes" id="UP000663879"/>
    </source>
</evidence>
<dbReference type="AlphaFoldDB" id="A0A814HU77"/>